<feature type="transmembrane region" description="Helical" evidence="8">
    <location>
        <begin position="433"/>
        <end position="452"/>
    </location>
</feature>
<dbReference type="InterPro" id="IPR013525">
    <property type="entry name" value="ABC2_TM"/>
</dbReference>
<dbReference type="EMBL" id="JAANOW010000001">
    <property type="protein sequence ID" value="NIH94995.1"/>
    <property type="molecule type" value="Genomic_DNA"/>
</dbReference>
<dbReference type="PANTHER" id="PTHR48041">
    <property type="entry name" value="ABC TRANSPORTER G FAMILY MEMBER 28"/>
    <property type="match status" value="1"/>
</dbReference>
<dbReference type="Proteomes" id="UP000547444">
    <property type="component" value="Unassembled WGS sequence"/>
</dbReference>
<comment type="subcellular location">
    <subcellularLocation>
        <location evidence="1">Membrane</location>
        <topology evidence="1">Multi-pass membrane protein</topology>
    </subcellularLocation>
</comment>
<feature type="domain" description="ABC transporter" evidence="9">
    <location>
        <begin position="3"/>
        <end position="220"/>
    </location>
</feature>
<protein>
    <submittedName>
        <fullName evidence="10">ABC-type multidrug transport system ATPase subunit</fullName>
    </submittedName>
</protein>
<keyword evidence="7 8" id="KW-0472">Membrane</keyword>
<keyword evidence="4" id="KW-0547">Nucleotide-binding</keyword>
<feature type="transmembrane region" description="Helical" evidence="8">
    <location>
        <begin position="322"/>
        <end position="342"/>
    </location>
</feature>
<evidence type="ECO:0000313" key="11">
    <source>
        <dbReference type="Proteomes" id="UP000547444"/>
    </source>
</evidence>
<feature type="transmembrane region" description="Helical" evidence="8">
    <location>
        <begin position="283"/>
        <end position="302"/>
    </location>
</feature>
<dbReference type="RefSeq" id="WP_167157813.1">
    <property type="nucleotide sequence ID" value="NZ_JAANOW010000001.1"/>
</dbReference>
<evidence type="ECO:0000256" key="5">
    <source>
        <dbReference type="ARBA" id="ARBA00022840"/>
    </source>
</evidence>
<dbReference type="Pfam" id="PF01061">
    <property type="entry name" value="ABC2_membrane"/>
    <property type="match status" value="1"/>
</dbReference>
<evidence type="ECO:0000256" key="4">
    <source>
        <dbReference type="ARBA" id="ARBA00022741"/>
    </source>
</evidence>
<comment type="caution">
    <text evidence="10">The sequence shown here is derived from an EMBL/GenBank/DDBJ whole genome shotgun (WGS) entry which is preliminary data.</text>
</comment>
<gene>
    <name evidence="10" type="ORF">FHU31_001951</name>
</gene>
<evidence type="ECO:0000259" key="9">
    <source>
        <dbReference type="PROSITE" id="PS50893"/>
    </source>
</evidence>
<dbReference type="InterPro" id="IPR003439">
    <property type="entry name" value="ABC_transporter-like_ATP-bd"/>
</dbReference>
<feature type="transmembrane region" description="Helical" evidence="8">
    <location>
        <begin position="501"/>
        <end position="522"/>
    </location>
</feature>
<dbReference type="SUPFAM" id="SSF52540">
    <property type="entry name" value="P-loop containing nucleoside triphosphate hydrolases"/>
    <property type="match status" value="1"/>
</dbReference>
<dbReference type="SMART" id="SM00382">
    <property type="entry name" value="AAA"/>
    <property type="match status" value="1"/>
</dbReference>
<dbReference type="Gene3D" id="3.40.50.300">
    <property type="entry name" value="P-loop containing nucleotide triphosphate hydrolases"/>
    <property type="match status" value="1"/>
</dbReference>
<dbReference type="InterPro" id="IPR003593">
    <property type="entry name" value="AAA+_ATPase"/>
</dbReference>
<dbReference type="GO" id="GO:0005524">
    <property type="term" value="F:ATP binding"/>
    <property type="evidence" value="ECO:0007669"/>
    <property type="project" value="UniProtKB-KW"/>
</dbReference>
<feature type="transmembrane region" description="Helical" evidence="8">
    <location>
        <begin position="363"/>
        <end position="385"/>
    </location>
</feature>
<dbReference type="GO" id="GO:0016887">
    <property type="term" value="F:ATP hydrolysis activity"/>
    <property type="evidence" value="ECO:0007669"/>
    <property type="project" value="InterPro"/>
</dbReference>
<feature type="transmembrane region" description="Helical" evidence="8">
    <location>
        <begin position="405"/>
        <end position="426"/>
    </location>
</feature>
<keyword evidence="3 8" id="KW-0812">Transmembrane</keyword>
<dbReference type="Pfam" id="PF00005">
    <property type="entry name" value="ABC_tran"/>
    <property type="match status" value="1"/>
</dbReference>
<evidence type="ECO:0000256" key="7">
    <source>
        <dbReference type="ARBA" id="ARBA00023136"/>
    </source>
</evidence>
<keyword evidence="11" id="KW-1185">Reference proteome</keyword>
<evidence type="ECO:0000313" key="10">
    <source>
        <dbReference type="EMBL" id="NIH94995.1"/>
    </source>
</evidence>
<keyword evidence="5" id="KW-0067">ATP-binding</keyword>
<dbReference type="GO" id="GO:0016020">
    <property type="term" value="C:membrane"/>
    <property type="evidence" value="ECO:0007669"/>
    <property type="project" value="UniProtKB-SubCell"/>
</dbReference>
<dbReference type="InterPro" id="IPR027417">
    <property type="entry name" value="P-loop_NTPase"/>
</dbReference>
<sequence length="528" mass="54831">MTTRLTDPSLVVHDVTLDTRLDSVSFSAAPGTLTALIGPSGAGKSTLAQTLAGAIAPDSGTVRFDGSVGMVPQDDIVHGKLTVAQALLYAAELRGAGPQAIAGVLAELEMTPHAGTRIDTLSGGQRKRVSVAIELLTDPALLILDEPTTGLDPALDRQVMTMLRTLADAGRIVIVVTHSLAFLNVCDQVLLLAPGGRTAYCGTPVDLGSSMGSTDWAEIFAGLCADPEGAQRRYLDRRWASSPPPRLRLITLAPTPLPEKVTPTDQFFILARRQLRLLLADRGPLALLAVLPLLVGILPLTVSGHAGFLSAAASAPFEAKQVIALTNFAAILMGVTLTVRDLTNERAPFRREQAAGLSTTAYLLAKIAVFGAVAVAQSVALVLIVRLGKPGPAGASALGNPLLELIVGVAAAGLVAAILGLAISALARTADQVMPLLAVTLTAQLVLAGGFIPVTGRPALSVLASLTPARWGFSATASTSDLSNSVVGIAQDGHWQHTASAWWFDMVMLGVLAIGFAGIARWRLCRAR</sequence>
<evidence type="ECO:0000256" key="6">
    <source>
        <dbReference type="ARBA" id="ARBA00022989"/>
    </source>
</evidence>
<evidence type="ECO:0000256" key="1">
    <source>
        <dbReference type="ARBA" id="ARBA00004141"/>
    </source>
</evidence>
<name>A0A7X5TYB1_9MYCO</name>
<dbReference type="InterPro" id="IPR050352">
    <property type="entry name" value="ABCG_transporters"/>
</dbReference>
<accession>A0A7X5TYB1</accession>
<dbReference type="InterPro" id="IPR017871">
    <property type="entry name" value="ABC_transporter-like_CS"/>
</dbReference>
<reference evidence="10 11" key="1">
    <citation type="submission" date="2020-03" db="EMBL/GenBank/DDBJ databases">
        <title>Sequencing the genomes of 1000 actinobacteria strains.</title>
        <authorList>
            <person name="Klenk H.-P."/>
        </authorList>
    </citation>
    <scope>NUCLEOTIDE SEQUENCE [LARGE SCALE GENOMIC DNA]</scope>
    <source>
        <strain evidence="10 11">DSM 44556</strain>
    </source>
</reference>
<keyword evidence="2" id="KW-0813">Transport</keyword>
<proteinExistence type="predicted"/>
<dbReference type="PROSITE" id="PS50893">
    <property type="entry name" value="ABC_TRANSPORTER_2"/>
    <property type="match status" value="1"/>
</dbReference>
<evidence type="ECO:0000256" key="8">
    <source>
        <dbReference type="SAM" id="Phobius"/>
    </source>
</evidence>
<dbReference type="PROSITE" id="PS00211">
    <property type="entry name" value="ABC_TRANSPORTER_1"/>
    <property type="match status" value="1"/>
</dbReference>
<dbReference type="AlphaFoldDB" id="A0A7X5TYB1"/>
<dbReference type="PANTHER" id="PTHR48041:SF139">
    <property type="entry name" value="PROTEIN SCARLET"/>
    <property type="match status" value="1"/>
</dbReference>
<evidence type="ECO:0000256" key="2">
    <source>
        <dbReference type="ARBA" id="ARBA00022448"/>
    </source>
</evidence>
<organism evidence="10 11">
    <name type="scientific">Mycolicibacterium fluoranthenivorans</name>
    <dbReference type="NCBI Taxonomy" id="258505"/>
    <lineage>
        <taxon>Bacteria</taxon>
        <taxon>Bacillati</taxon>
        <taxon>Actinomycetota</taxon>
        <taxon>Actinomycetes</taxon>
        <taxon>Mycobacteriales</taxon>
        <taxon>Mycobacteriaceae</taxon>
        <taxon>Mycolicibacterium</taxon>
    </lineage>
</organism>
<keyword evidence="6 8" id="KW-1133">Transmembrane helix</keyword>
<evidence type="ECO:0000256" key="3">
    <source>
        <dbReference type="ARBA" id="ARBA00022692"/>
    </source>
</evidence>
<dbReference type="GO" id="GO:0140359">
    <property type="term" value="F:ABC-type transporter activity"/>
    <property type="evidence" value="ECO:0007669"/>
    <property type="project" value="InterPro"/>
</dbReference>